<protein>
    <submittedName>
        <fullName evidence="2">Uncharacterized protein</fullName>
    </submittedName>
</protein>
<dbReference type="EMBL" id="JABSTR010000011">
    <property type="protein sequence ID" value="KAH9381757.1"/>
    <property type="molecule type" value="Genomic_DNA"/>
</dbReference>
<evidence type="ECO:0000256" key="1">
    <source>
        <dbReference type="SAM" id="MobiDB-lite"/>
    </source>
</evidence>
<keyword evidence="3" id="KW-1185">Reference proteome</keyword>
<dbReference type="Proteomes" id="UP000821853">
    <property type="component" value="Chromosome 9"/>
</dbReference>
<accession>A0A9J6H2A4</accession>
<organism evidence="2 3">
    <name type="scientific">Haemaphysalis longicornis</name>
    <name type="common">Bush tick</name>
    <dbReference type="NCBI Taxonomy" id="44386"/>
    <lineage>
        <taxon>Eukaryota</taxon>
        <taxon>Metazoa</taxon>
        <taxon>Ecdysozoa</taxon>
        <taxon>Arthropoda</taxon>
        <taxon>Chelicerata</taxon>
        <taxon>Arachnida</taxon>
        <taxon>Acari</taxon>
        <taxon>Parasitiformes</taxon>
        <taxon>Ixodida</taxon>
        <taxon>Ixodoidea</taxon>
        <taxon>Ixodidae</taxon>
        <taxon>Haemaphysalinae</taxon>
        <taxon>Haemaphysalis</taxon>
    </lineage>
</organism>
<feature type="compositionally biased region" description="Basic and acidic residues" evidence="1">
    <location>
        <begin position="313"/>
        <end position="333"/>
    </location>
</feature>
<evidence type="ECO:0000313" key="2">
    <source>
        <dbReference type="EMBL" id="KAH9381757.1"/>
    </source>
</evidence>
<proteinExistence type="predicted"/>
<name>A0A9J6H2A4_HAELO</name>
<feature type="compositionally biased region" description="Basic and acidic residues" evidence="1">
    <location>
        <begin position="241"/>
        <end position="257"/>
    </location>
</feature>
<evidence type="ECO:0000313" key="3">
    <source>
        <dbReference type="Proteomes" id="UP000821853"/>
    </source>
</evidence>
<feature type="region of interest" description="Disordered" evidence="1">
    <location>
        <begin position="228"/>
        <end position="366"/>
    </location>
</feature>
<reference evidence="2 3" key="1">
    <citation type="journal article" date="2020" name="Cell">
        <title>Large-Scale Comparative Analyses of Tick Genomes Elucidate Their Genetic Diversity and Vector Capacities.</title>
        <authorList>
            <consortium name="Tick Genome and Microbiome Consortium (TIGMIC)"/>
            <person name="Jia N."/>
            <person name="Wang J."/>
            <person name="Shi W."/>
            <person name="Du L."/>
            <person name="Sun Y."/>
            <person name="Zhan W."/>
            <person name="Jiang J.F."/>
            <person name="Wang Q."/>
            <person name="Zhang B."/>
            <person name="Ji P."/>
            <person name="Bell-Sakyi L."/>
            <person name="Cui X.M."/>
            <person name="Yuan T.T."/>
            <person name="Jiang B.G."/>
            <person name="Yang W.F."/>
            <person name="Lam T.T."/>
            <person name="Chang Q.C."/>
            <person name="Ding S.J."/>
            <person name="Wang X.J."/>
            <person name="Zhu J.G."/>
            <person name="Ruan X.D."/>
            <person name="Zhao L."/>
            <person name="Wei J.T."/>
            <person name="Ye R.Z."/>
            <person name="Que T.C."/>
            <person name="Du C.H."/>
            <person name="Zhou Y.H."/>
            <person name="Cheng J.X."/>
            <person name="Dai P.F."/>
            <person name="Guo W.B."/>
            <person name="Han X.H."/>
            <person name="Huang E.J."/>
            <person name="Li L.F."/>
            <person name="Wei W."/>
            <person name="Gao Y.C."/>
            <person name="Liu J.Z."/>
            <person name="Shao H.Z."/>
            <person name="Wang X."/>
            <person name="Wang C.C."/>
            <person name="Yang T.C."/>
            <person name="Huo Q.B."/>
            <person name="Li W."/>
            <person name="Chen H.Y."/>
            <person name="Chen S.E."/>
            <person name="Zhou L.G."/>
            <person name="Ni X.B."/>
            <person name="Tian J.H."/>
            <person name="Sheng Y."/>
            <person name="Liu T."/>
            <person name="Pan Y.S."/>
            <person name="Xia L.Y."/>
            <person name="Li J."/>
            <person name="Zhao F."/>
            <person name="Cao W.C."/>
        </authorList>
    </citation>
    <scope>NUCLEOTIDE SEQUENCE [LARGE SCALE GENOMIC DNA]</scope>
    <source>
        <strain evidence="2">HaeL-2018</strain>
    </source>
</reference>
<comment type="caution">
    <text evidence="2">The sequence shown here is derived from an EMBL/GenBank/DDBJ whole genome shotgun (WGS) entry which is preliminary data.</text>
</comment>
<feature type="compositionally biased region" description="Polar residues" evidence="1">
    <location>
        <begin position="291"/>
        <end position="301"/>
    </location>
</feature>
<sequence length="519" mass="55952">MTHFANCTVLQTNASAGKRNHSPTIPKRRCAVRAVRGFPHSASGAGSTILKTQTGETPKLESVGCGLPLFFSFSSRGCVAVDAPLLSKHRDSRVGDRPRASPGVAPDAIAVTAAEFLFWDLYPHPLGTWFRGAESSRQGSPRTPCLHPQRIHCTLSLLKGERSERGKKPPDRKPSTELIREAYTQHGQGTLTRRLASLWHIIDGGSAVPRPGNGAIFVTRQTHEAISRGLAGGLRARNKSRLRDGPRRERNGGRGGEETGGEIVSHRPKRELPPLLPTPRASAEKEAPAISPNTRRLSSSPVRGAVKPGRTSATEKEAAEQPDETTRAGKDTGEGNINKYRIHAHTKGERARITAGVGERKKSTTAMRERAVAASLEVVEASTKCALTKVSSPTTLPPPPGDLSSGSWTHLSRCGPLANHTERICMPAGPALLAHKAGRGKQGGNWGEGGSFAYALHPSFPLYFHRYCRAQRLRLAWQPTKRRVPRERISAALDNTQRGQGATPLCFGAKGSSQPDNCN</sequence>
<feature type="compositionally biased region" description="Basic and acidic residues" evidence="1">
    <location>
        <begin position="346"/>
        <end position="366"/>
    </location>
</feature>
<dbReference type="VEuPathDB" id="VectorBase:HLOH_059360"/>
<gene>
    <name evidence="2" type="ORF">HPB48_010576</name>
</gene>
<dbReference type="AlphaFoldDB" id="A0A9J6H2A4"/>